<evidence type="ECO:0000313" key="12">
    <source>
        <dbReference type="EMBL" id="GHD56996.1"/>
    </source>
</evidence>
<dbReference type="InterPro" id="IPR023471">
    <property type="entry name" value="CtaG/Cox11_dom_sf"/>
</dbReference>
<name>A0A919CS93_9PROT</name>
<keyword evidence="7 10" id="KW-1133">Transmembrane helix</keyword>
<keyword evidence="10" id="KW-1003">Cell membrane</keyword>
<dbReference type="PIRSF" id="PIRSF005413">
    <property type="entry name" value="COX11"/>
    <property type="match status" value="1"/>
</dbReference>
<dbReference type="FunFam" id="2.60.370.10:FF:000001">
    <property type="entry name" value="COX11 cytochrome c oxidase assembly homolog"/>
    <property type="match status" value="1"/>
</dbReference>
<accession>A0A919CS93</accession>
<gene>
    <name evidence="10 12" type="primary">ctaG</name>
    <name evidence="12" type="ORF">GCM10017083_37830</name>
</gene>
<dbReference type="Proteomes" id="UP000630353">
    <property type="component" value="Unassembled WGS sequence"/>
</dbReference>
<evidence type="ECO:0000313" key="13">
    <source>
        <dbReference type="Proteomes" id="UP000630353"/>
    </source>
</evidence>
<evidence type="ECO:0000256" key="2">
    <source>
        <dbReference type="ARBA" id="ARBA00004382"/>
    </source>
</evidence>
<reference evidence="12" key="2">
    <citation type="submission" date="2020-09" db="EMBL/GenBank/DDBJ databases">
        <authorList>
            <person name="Sun Q."/>
            <person name="Kim S."/>
        </authorList>
    </citation>
    <scope>NUCLEOTIDE SEQUENCE</scope>
    <source>
        <strain evidence="12">KCTC 42651</strain>
    </source>
</reference>
<organism evidence="12 13">
    <name type="scientific">Thalassobaculum fulvum</name>
    <dbReference type="NCBI Taxonomy" id="1633335"/>
    <lineage>
        <taxon>Bacteria</taxon>
        <taxon>Pseudomonadati</taxon>
        <taxon>Pseudomonadota</taxon>
        <taxon>Alphaproteobacteria</taxon>
        <taxon>Rhodospirillales</taxon>
        <taxon>Thalassobaculaceae</taxon>
        <taxon>Thalassobaculum</taxon>
    </lineage>
</organism>
<evidence type="ECO:0000256" key="3">
    <source>
        <dbReference type="ARBA" id="ARBA00009620"/>
    </source>
</evidence>
<protein>
    <recommendedName>
        <fullName evidence="4 10">Cytochrome c oxidase assembly protein CtaG</fullName>
    </recommendedName>
</protein>
<keyword evidence="13" id="KW-1185">Reference proteome</keyword>
<reference evidence="12" key="1">
    <citation type="journal article" date="2014" name="Int. J. Syst. Evol. Microbiol.">
        <title>Complete genome sequence of Corynebacterium casei LMG S-19264T (=DSM 44701T), isolated from a smear-ripened cheese.</title>
        <authorList>
            <consortium name="US DOE Joint Genome Institute (JGI-PGF)"/>
            <person name="Walter F."/>
            <person name="Albersmeier A."/>
            <person name="Kalinowski J."/>
            <person name="Ruckert C."/>
        </authorList>
    </citation>
    <scope>NUCLEOTIDE SEQUENCE</scope>
    <source>
        <strain evidence="12">KCTC 42651</strain>
    </source>
</reference>
<comment type="similarity">
    <text evidence="3 10">Belongs to the COX11/CtaG family.</text>
</comment>
<dbReference type="Pfam" id="PF04442">
    <property type="entry name" value="CtaG_Cox11"/>
    <property type="match status" value="1"/>
</dbReference>
<dbReference type="GO" id="GO:0005886">
    <property type="term" value="C:plasma membrane"/>
    <property type="evidence" value="ECO:0007669"/>
    <property type="project" value="UniProtKB-SubCell"/>
</dbReference>
<evidence type="ECO:0000256" key="4">
    <source>
        <dbReference type="ARBA" id="ARBA00015384"/>
    </source>
</evidence>
<comment type="subcellular location">
    <subcellularLocation>
        <location evidence="2 10">Cell inner membrane</location>
        <topology evidence="2 10">Single-pass type II membrane protein</topology>
        <orientation evidence="2 10">Periplasmic side</orientation>
    </subcellularLocation>
</comment>
<dbReference type="EMBL" id="BMZS01000009">
    <property type="protein sequence ID" value="GHD56996.1"/>
    <property type="molecule type" value="Genomic_DNA"/>
</dbReference>
<evidence type="ECO:0000256" key="5">
    <source>
        <dbReference type="ARBA" id="ARBA00022692"/>
    </source>
</evidence>
<dbReference type="PANTHER" id="PTHR21320">
    <property type="entry name" value="CYTOCHROME C OXIDASE ASSEMBLY PROTEIN COX11-RELATED"/>
    <property type="match status" value="1"/>
</dbReference>
<evidence type="ECO:0000256" key="10">
    <source>
        <dbReference type="HAMAP-Rule" id="MF_00155"/>
    </source>
</evidence>
<dbReference type="SUPFAM" id="SSF110111">
    <property type="entry name" value="Ctag/Cox11"/>
    <property type="match status" value="1"/>
</dbReference>
<sequence>MSADQDLDLETRVRRARNLRTGGILAGVVVGMVGMAYAAVPLYEIFCRVTGYGGTTQVATAESDRILDRTMTVRFDSNVNPELPWRFEPVQRSMSLKVGETKLAFYQATNTGTETVVGTATFNVTPDKAGLYFDKIDCFCFTEQVLRPGETVDMPVSFYLDPDLADDPKMDGVTTITLSYTFFRAQDQAKARQLAELPGAAEPAATGDLKR</sequence>
<evidence type="ECO:0000256" key="1">
    <source>
        <dbReference type="ARBA" id="ARBA00004007"/>
    </source>
</evidence>
<dbReference type="RefSeq" id="WP_189992530.1">
    <property type="nucleotide sequence ID" value="NZ_BMZS01000009.1"/>
</dbReference>
<dbReference type="InterPro" id="IPR007533">
    <property type="entry name" value="Cyt_c_oxidase_assmbl_CtaG"/>
</dbReference>
<dbReference type="PANTHER" id="PTHR21320:SF3">
    <property type="entry name" value="CYTOCHROME C OXIDASE ASSEMBLY PROTEIN COX11, MITOCHONDRIAL-RELATED"/>
    <property type="match status" value="1"/>
</dbReference>
<proteinExistence type="inferred from homology"/>
<evidence type="ECO:0000256" key="7">
    <source>
        <dbReference type="ARBA" id="ARBA00022989"/>
    </source>
</evidence>
<keyword evidence="9 10" id="KW-0472">Membrane</keyword>
<evidence type="ECO:0000256" key="9">
    <source>
        <dbReference type="ARBA" id="ARBA00023136"/>
    </source>
</evidence>
<feature type="transmembrane region" description="Helical" evidence="11">
    <location>
        <begin position="21"/>
        <end position="40"/>
    </location>
</feature>
<keyword evidence="6 10" id="KW-0735">Signal-anchor</keyword>
<evidence type="ECO:0000256" key="8">
    <source>
        <dbReference type="ARBA" id="ARBA00023008"/>
    </source>
</evidence>
<comment type="caution">
    <text evidence="12">The sequence shown here is derived from an EMBL/GenBank/DDBJ whole genome shotgun (WGS) entry which is preliminary data.</text>
</comment>
<dbReference type="HAMAP" id="MF_00155">
    <property type="entry name" value="CtaG"/>
    <property type="match status" value="1"/>
</dbReference>
<feature type="topological domain" description="Periplasmic" evidence="10">
    <location>
        <begin position="40"/>
        <end position="211"/>
    </location>
</feature>
<dbReference type="GO" id="GO:0008535">
    <property type="term" value="P:respiratory chain complex IV assembly"/>
    <property type="evidence" value="ECO:0007669"/>
    <property type="project" value="UniProtKB-UniRule"/>
</dbReference>
<evidence type="ECO:0000256" key="11">
    <source>
        <dbReference type="SAM" id="Phobius"/>
    </source>
</evidence>
<keyword evidence="10" id="KW-0997">Cell inner membrane</keyword>
<dbReference type="Gene3D" id="2.60.370.10">
    <property type="entry name" value="Ctag/Cox11"/>
    <property type="match status" value="1"/>
</dbReference>
<dbReference type="GO" id="GO:0005507">
    <property type="term" value="F:copper ion binding"/>
    <property type="evidence" value="ECO:0007669"/>
    <property type="project" value="InterPro"/>
</dbReference>
<feature type="topological domain" description="Cytoplasmic" evidence="10">
    <location>
        <begin position="1"/>
        <end position="16"/>
    </location>
</feature>
<dbReference type="AlphaFoldDB" id="A0A919CS93"/>
<evidence type="ECO:0000256" key="6">
    <source>
        <dbReference type="ARBA" id="ARBA00022968"/>
    </source>
</evidence>
<keyword evidence="8 10" id="KW-0186">Copper</keyword>
<comment type="function">
    <text evidence="1 10">Exerts its effect at some terminal stage of cytochrome c oxidase synthesis, probably by being involved in the insertion of the copper B into subunit I.</text>
</comment>
<keyword evidence="5 10" id="KW-0812">Transmembrane</keyword>
<dbReference type="NCBIfam" id="NF003465">
    <property type="entry name" value="PRK05089.1"/>
    <property type="match status" value="1"/>
</dbReference>